<evidence type="ECO:0000313" key="1">
    <source>
        <dbReference type="EMBL" id="KAJ3223510.1"/>
    </source>
</evidence>
<keyword evidence="2" id="KW-1185">Reference proteome</keyword>
<dbReference type="AlphaFoldDB" id="A0AAD5U429"/>
<organism evidence="1 2">
    <name type="scientific">Clydaea vesicula</name>
    <dbReference type="NCBI Taxonomy" id="447962"/>
    <lineage>
        <taxon>Eukaryota</taxon>
        <taxon>Fungi</taxon>
        <taxon>Fungi incertae sedis</taxon>
        <taxon>Chytridiomycota</taxon>
        <taxon>Chytridiomycota incertae sedis</taxon>
        <taxon>Chytridiomycetes</taxon>
        <taxon>Lobulomycetales</taxon>
        <taxon>Lobulomycetaceae</taxon>
        <taxon>Clydaea</taxon>
    </lineage>
</organism>
<reference evidence="1" key="1">
    <citation type="submission" date="2020-05" db="EMBL/GenBank/DDBJ databases">
        <title>Phylogenomic resolution of chytrid fungi.</title>
        <authorList>
            <person name="Stajich J.E."/>
            <person name="Amses K."/>
            <person name="Simmons R."/>
            <person name="Seto K."/>
            <person name="Myers J."/>
            <person name="Bonds A."/>
            <person name="Quandt C.A."/>
            <person name="Barry K."/>
            <person name="Liu P."/>
            <person name="Grigoriev I."/>
            <person name="Longcore J.E."/>
            <person name="James T.Y."/>
        </authorList>
    </citation>
    <scope>NUCLEOTIDE SEQUENCE</scope>
    <source>
        <strain evidence="1">JEL0476</strain>
    </source>
</reference>
<proteinExistence type="predicted"/>
<protein>
    <submittedName>
        <fullName evidence="1">Uncharacterized protein</fullName>
    </submittedName>
</protein>
<name>A0AAD5U429_9FUNG</name>
<dbReference type="EMBL" id="JADGJW010000127">
    <property type="protein sequence ID" value="KAJ3223510.1"/>
    <property type="molecule type" value="Genomic_DNA"/>
</dbReference>
<gene>
    <name evidence="1" type="ORF">HK099_001041</name>
</gene>
<comment type="caution">
    <text evidence="1">The sequence shown here is derived from an EMBL/GenBank/DDBJ whole genome shotgun (WGS) entry which is preliminary data.</text>
</comment>
<accession>A0AAD5U429</accession>
<dbReference type="Proteomes" id="UP001211065">
    <property type="component" value="Unassembled WGS sequence"/>
</dbReference>
<sequence length="208" mass="24967">MTSKKQKQMLQEVDCPCNFEYKTFEEISKYPSPAQAVESVDLKMRSLMHEAPISRKVFGKEFSNFDILMKAIEVSTCSNPNTLKVKKSKKCLKPALPHNLDYEEEEKRKEEFILKRRENAKKHYEKNKDKRRLQMKEYQRLKRSNPEVRKKHNESERLRLQKKRNMEINNIELKKFVNYESIVEKVKEEQNRVCIDEQDYQNHIAPLA</sequence>
<evidence type="ECO:0000313" key="2">
    <source>
        <dbReference type="Proteomes" id="UP001211065"/>
    </source>
</evidence>